<gene>
    <name evidence="3" type="ORF">HC031_31035</name>
</gene>
<organism evidence="3 4">
    <name type="scientific">Planosporangium thailandense</name>
    <dbReference type="NCBI Taxonomy" id="765197"/>
    <lineage>
        <taxon>Bacteria</taxon>
        <taxon>Bacillati</taxon>
        <taxon>Actinomycetota</taxon>
        <taxon>Actinomycetes</taxon>
        <taxon>Micromonosporales</taxon>
        <taxon>Micromonosporaceae</taxon>
        <taxon>Planosporangium</taxon>
    </lineage>
</organism>
<proteinExistence type="predicted"/>
<dbReference type="Proteomes" id="UP000722989">
    <property type="component" value="Unassembled WGS sequence"/>
</dbReference>
<name>A0ABX0Y6S4_9ACTN</name>
<comment type="caution">
    <text evidence="3">The sequence shown here is derived from an EMBL/GenBank/DDBJ whole genome shotgun (WGS) entry which is preliminary data.</text>
</comment>
<keyword evidence="2" id="KW-1133">Transmembrane helix</keyword>
<evidence type="ECO:0000313" key="4">
    <source>
        <dbReference type="Proteomes" id="UP000722989"/>
    </source>
</evidence>
<keyword evidence="4" id="KW-1185">Reference proteome</keyword>
<evidence type="ECO:0000256" key="1">
    <source>
        <dbReference type="SAM" id="MobiDB-lite"/>
    </source>
</evidence>
<reference evidence="3 4" key="1">
    <citation type="submission" date="2020-03" db="EMBL/GenBank/DDBJ databases">
        <title>WGS of the type strain of Planosporangium spp.</title>
        <authorList>
            <person name="Thawai C."/>
        </authorList>
    </citation>
    <scope>NUCLEOTIDE SEQUENCE [LARGE SCALE GENOMIC DNA]</scope>
    <source>
        <strain evidence="3 4">TBRC 5610</strain>
    </source>
</reference>
<evidence type="ECO:0000313" key="3">
    <source>
        <dbReference type="EMBL" id="NJC74114.1"/>
    </source>
</evidence>
<sequence length="300" mass="29647">MTDKQPTADEQPADLAAFAADTLLLDALGSGAPAPPGDRVASLLAAWRADLDAELLTTDVDDSAVERDPAADPEVARLLAAAAADPSAGTGVTTAGTHARRGAGRSRRVAQRVLGVAAAVLAAAGGGLVVGAGHATPGSPLWPITRVVYREQADSAQAEHTLALARKAATEGRVADARLLLTQADTLIARVSDPDRASRLRATSKAVRDLLPAGTSSPSAPAPAPSAPGPAATGGPVPGTGAPTPGPLPTTAVPQPKPTAGGNQILPPIGTGNSPGLPLPTIPPSVGPLPLPTGLLPKLP</sequence>
<feature type="transmembrane region" description="Helical" evidence="2">
    <location>
        <begin position="113"/>
        <end position="135"/>
    </location>
</feature>
<dbReference type="RefSeq" id="WP_167929019.1">
    <property type="nucleotide sequence ID" value="NZ_JAATVY010000046.1"/>
</dbReference>
<evidence type="ECO:0000256" key="2">
    <source>
        <dbReference type="SAM" id="Phobius"/>
    </source>
</evidence>
<keyword evidence="2" id="KW-0812">Transmembrane</keyword>
<evidence type="ECO:0008006" key="5">
    <source>
        <dbReference type="Google" id="ProtNLM"/>
    </source>
</evidence>
<feature type="region of interest" description="Disordered" evidence="1">
    <location>
        <begin position="211"/>
        <end position="300"/>
    </location>
</feature>
<feature type="compositionally biased region" description="Pro residues" evidence="1">
    <location>
        <begin position="277"/>
        <end position="291"/>
    </location>
</feature>
<dbReference type="EMBL" id="JAATVY010000046">
    <property type="protein sequence ID" value="NJC74114.1"/>
    <property type="molecule type" value="Genomic_DNA"/>
</dbReference>
<keyword evidence="2" id="KW-0472">Membrane</keyword>
<accession>A0ABX0Y6S4</accession>
<feature type="compositionally biased region" description="Low complexity" evidence="1">
    <location>
        <begin position="229"/>
        <end position="254"/>
    </location>
</feature>
<protein>
    <recommendedName>
        <fullName evidence="5">Anti-sigma-D factor RsdA sigma factor binding region domain-containing protein</fullName>
    </recommendedName>
</protein>